<gene>
    <name evidence="1" type="ORF">Sradi_2302300</name>
</gene>
<comment type="caution">
    <text evidence="1">The sequence shown here is derived from an EMBL/GenBank/DDBJ whole genome shotgun (WGS) entry which is preliminary data.</text>
</comment>
<reference evidence="1" key="1">
    <citation type="submission" date="2020-06" db="EMBL/GenBank/DDBJ databases">
        <authorList>
            <person name="Li T."/>
            <person name="Hu X."/>
            <person name="Zhang T."/>
            <person name="Song X."/>
            <person name="Zhang H."/>
            <person name="Dai N."/>
            <person name="Sheng W."/>
            <person name="Hou X."/>
            <person name="Wei L."/>
        </authorList>
    </citation>
    <scope>NUCLEOTIDE SEQUENCE</scope>
    <source>
        <strain evidence="1">G02</strain>
        <tissue evidence="1">Leaf</tissue>
    </source>
</reference>
<dbReference type="EMBL" id="JACGWJ010000009">
    <property type="protein sequence ID" value="KAL0399590.1"/>
    <property type="molecule type" value="Genomic_DNA"/>
</dbReference>
<evidence type="ECO:0000313" key="1">
    <source>
        <dbReference type="EMBL" id="KAL0399590.1"/>
    </source>
</evidence>
<proteinExistence type="predicted"/>
<organism evidence="1">
    <name type="scientific">Sesamum radiatum</name>
    <name type="common">Black benniseed</name>
    <dbReference type="NCBI Taxonomy" id="300843"/>
    <lineage>
        <taxon>Eukaryota</taxon>
        <taxon>Viridiplantae</taxon>
        <taxon>Streptophyta</taxon>
        <taxon>Embryophyta</taxon>
        <taxon>Tracheophyta</taxon>
        <taxon>Spermatophyta</taxon>
        <taxon>Magnoliopsida</taxon>
        <taxon>eudicotyledons</taxon>
        <taxon>Gunneridae</taxon>
        <taxon>Pentapetalae</taxon>
        <taxon>asterids</taxon>
        <taxon>lamiids</taxon>
        <taxon>Lamiales</taxon>
        <taxon>Pedaliaceae</taxon>
        <taxon>Sesamum</taxon>
    </lineage>
</organism>
<dbReference type="PANTHER" id="PTHR37611">
    <property type="entry name" value="VIRUS-SPECIFIC-SIGNALING-PATHWAY REGULATED PROTEIN-RELATED"/>
    <property type="match status" value="1"/>
</dbReference>
<protein>
    <submittedName>
        <fullName evidence="1">Uncharacterized protein</fullName>
    </submittedName>
</protein>
<reference evidence="1" key="2">
    <citation type="journal article" date="2024" name="Plant">
        <title>Genomic evolution and insights into agronomic trait innovations of Sesamum species.</title>
        <authorList>
            <person name="Miao H."/>
            <person name="Wang L."/>
            <person name="Qu L."/>
            <person name="Liu H."/>
            <person name="Sun Y."/>
            <person name="Le M."/>
            <person name="Wang Q."/>
            <person name="Wei S."/>
            <person name="Zheng Y."/>
            <person name="Lin W."/>
            <person name="Duan Y."/>
            <person name="Cao H."/>
            <person name="Xiong S."/>
            <person name="Wang X."/>
            <person name="Wei L."/>
            <person name="Li C."/>
            <person name="Ma Q."/>
            <person name="Ju M."/>
            <person name="Zhao R."/>
            <person name="Li G."/>
            <person name="Mu C."/>
            <person name="Tian Q."/>
            <person name="Mei H."/>
            <person name="Zhang T."/>
            <person name="Gao T."/>
            <person name="Zhang H."/>
        </authorList>
    </citation>
    <scope>NUCLEOTIDE SEQUENCE</scope>
    <source>
        <strain evidence="1">G02</strain>
    </source>
</reference>
<dbReference type="AlphaFoldDB" id="A0AAW2T4C0"/>
<sequence length="163" mass="18528">MANATATESCFWYKDSDDVYDTEFLNIVDNSLVMSLLEDSEVEDGDNERLRTVIQSLEAEIMSQNSGFGMYDSEGCSDDCRSCDVEQQLSSCSTSPDRCLDFECIDMETDYSCLNDEVSNYFNGQFADKIESTMFELGGELDYSQVFSYAMAMEEEEYCGLWQ</sequence>
<name>A0AAW2T4C0_SESRA</name>
<dbReference type="PANTHER" id="PTHR37611:SF4">
    <property type="entry name" value="OS06G0538400 PROTEIN"/>
    <property type="match status" value="1"/>
</dbReference>
<accession>A0AAW2T4C0</accession>